<dbReference type="GO" id="GO:0005700">
    <property type="term" value="C:polytene chromosome"/>
    <property type="evidence" value="ECO:0007669"/>
    <property type="project" value="TreeGrafter"/>
</dbReference>
<feature type="region of interest" description="Disordered" evidence="1">
    <location>
        <begin position="154"/>
        <end position="173"/>
    </location>
</feature>
<feature type="compositionally biased region" description="Basic and acidic residues" evidence="1">
    <location>
        <begin position="240"/>
        <end position="254"/>
    </location>
</feature>
<dbReference type="GO" id="GO:0005634">
    <property type="term" value="C:nucleus"/>
    <property type="evidence" value="ECO:0007669"/>
    <property type="project" value="TreeGrafter"/>
</dbReference>
<dbReference type="Gene3D" id="2.170.270.10">
    <property type="entry name" value="SET domain"/>
    <property type="match status" value="1"/>
</dbReference>
<dbReference type="Proteomes" id="UP000735302">
    <property type="component" value="Unassembled WGS sequence"/>
</dbReference>
<dbReference type="InterPro" id="IPR001214">
    <property type="entry name" value="SET_dom"/>
</dbReference>
<dbReference type="SMART" id="SM00317">
    <property type="entry name" value="SET"/>
    <property type="match status" value="1"/>
</dbReference>
<dbReference type="GO" id="GO:0043516">
    <property type="term" value="P:regulation of DNA damage response, signal transduction by p53 class mediator"/>
    <property type="evidence" value="ECO:0007669"/>
    <property type="project" value="TreeGrafter"/>
</dbReference>
<name>A0AAV4AF16_9GAST</name>
<feature type="region of interest" description="Disordered" evidence="1">
    <location>
        <begin position="191"/>
        <end position="275"/>
    </location>
</feature>
<feature type="region of interest" description="Disordered" evidence="1">
    <location>
        <begin position="653"/>
        <end position="697"/>
    </location>
</feature>
<dbReference type="AlphaFoldDB" id="A0AAV4AF16"/>
<comment type="caution">
    <text evidence="3">The sequence shown here is derived from an EMBL/GenBank/DDBJ whole genome shotgun (WGS) entry which is preliminary data.</text>
</comment>
<dbReference type="PROSITE" id="PS50280">
    <property type="entry name" value="SET"/>
    <property type="match status" value="1"/>
</dbReference>
<feature type="compositionally biased region" description="Low complexity" evidence="1">
    <location>
        <begin position="255"/>
        <end position="265"/>
    </location>
</feature>
<feature type="region of interest" description="Disordered" evidence="1">
    <location>
        <begin position="445"/>
        <end position="478"/>
    </location>
</feature>
<dbReference type="InterPro" id="IPR046341">
    <property type="entry name" value="SET_dom_sf"/>
</dbReference>
<feature type="compositionally biased region" description="Basic residues" evidence="1">
    <location>
        <begin position="220"/>
        <end position="239"/>
    </location>
</feature>
<dbReference type="EMBL" id="BLXT01003747">
    <property type="protein sequence ID" value="GFO05236.1"/>
    <property type="molecule type" value="Genomic_DNA"/>
</dbReference>
<keyword evidence="4" id="KW-1185">Reference proteome</keyword>
<feature type="domain" description="SET" evidence="2">
    <location>
        <begin position="9"/>
        <end position="135"/>
    </location>
</feature>
<reference evidence="3 4" key="1">
    <citation type="journal article" date="2021" name="Elife">
        <title>Chloroplast acquisition without the gene transfer in kleptoplastic sea slugs, Plakobranchus ocellatus.</title>
        <authorList>
            <person name="Maeda T."/>
            <person name="Takahashi S."/>
            <person name="Yoshida T."/>
            <person name="Shimamura S."/>
            <person name="Takaki Y."/>
            <person name="Nagai Y."/>
            <person name="Toyoda A."/>
            <person name="Suzuki Y."/>
            <person name="Arimoto A."/>
            <person name="Ishii H."/>
            <person name="Satoh N."/>
            <person name="Nishiyama T."/>
            <person name="Hasebe M."/>
            <person name="Maruyama T."/>
            <person name="Minagawa J."/>
            <person name="Obokata J."/>
            <person name="Shigenobu S."/>
        </authorList>
    </citation>
    <scope>NUCLEOTIDE SEQUENCE [LARGE SCALE GENOMIC DNA]</scope>
</reference>
<accession>A0AAV4AF16</accession>
<proteinExistence type="predicted"/>
<gene>
    <name evidence="3" type="ORF">PoB_003174100</name>
</gene>
<evidence type="ECO:0000313" key="3">
    <source>
        <dbReference type="EMBL" id="GFO05236.1"/>
    </source>
</evidence>
<sequence length="1022" mass="113860">MCPPDEVRANFSIKEDEKGRGVYLKIPELPRGSFVLEYEGEIISPAEADKREKIYAANGEGCFIMEFQFRGEKMAIDATRKFESYTRLLNHSRHPNIKFHPAPIAVDFSDPPVPRIAAYALRDIKRGEEIVFDYGIKDRAIPWLKNRQNGFAEVSGDECDEEDDNSNDMESKASSDENCLCLRYTAARAGRMGGPDDQPAFNYQDLSRSDPSDSDSSSKKSSRYHHRTKQKRTERRKNKVCQEKKTSSSSDDKSSTSYSTRCYSSGQSESQDLHIPGQPIRPVVCGLKFTVLEGVARQATYINLGVPEKIHKCLEPPKRKYKKIEDSSTVISLSDESSPSQETVSRNKDGTIAILDIPEVSSEKKVIEWQNTSCFEEDNLSIKIIGVQSLRDPPEPTNESPNHITDHTMPILAPSVPVNNVFQGDGSSGRIDLVSSDQINISAEEASTQPSMTLQDPCHSRHDPSQTHSITSENLSSNSSTVLYKSMQQQSSSPQGVVVANQQLSTRPQLPSNSQQQSSANRLPLSSDVTGSSSRTHSASSLQPQDDYSVIISDSEDHLPLPSISAKNPSTLQSNPTTIKKAMFKNKSSFNVRKSNQISHAHQQVLRSASSENHGLTSSHLHNNPPIPQKQTPCLSAPYNNVLLQQQNVPNISPSKVCSNQKSGSKQAVSNSKYSNETDSSKTSLSNAQPSRAKMQKEPLTDVYFSSETQGPFNPSSHPVRQKPNCVSNMQQMPNRNCHFQQNRLGQSCSNSSTWQENFESSQLTYPQKGSRVLEEQRECASTRGQLHQPQKCVLSSSSRNVLAENHRPVKWEKNTHGLHKQSEPVVISDDEDMMHERVTNSRKMAANKKMNIHDVLVLSGGEESDVEEIGRSSAPSYSPIPPKVRNRTVRKPVTNVNGFVGRKDSSFKNDDPECELVYIEQSYPSSHGQTPSSSRTVAVVKPYLSEDQASSGLTNSEMNHLSKIFDHRIFSSDVSREDINDKIFENWNFFKSIVERGISIDQIRAAVKDIIMSFKNVKSVK</sequence>
<feature type="compositionally biased region" description="Low complexity" evidence="1">
    <location>
        <begin position="469"/>
        <end position="478"/>
    </location>
</feature>
<evidence type="ECO:0000313" key="4">
    <source>
        <dbReference type="Proteomes" id="UP000735302"/>
    </source>
</evidence>
<dbReference type="PANTHER" id="PTHR46167">
    <property type="entry name" value="N-LYSINE METHYLTRANSFERASE KMT5A"/>
    <property type="match status" value="1"/>
</dbReference>
<evidence type="ECO:0000259" key="2">
    <source>
        <dbReference type="PROSITE" id="PS50280"/>
    </source>
</evidence>
<feature type="compositionally biased region" description="Low complexity" evidence="1">
    <location>
        <begin position="532"/>
        <end position="541"/>
    </location>
</feature>
<feature type="compositionally biased region" description="Polar residues" evidence="1">
    <location>
        <begin position="445"/>
        <end position="454"/>
    </location>
</feature>
<feature type="compositionally biased region" description="Acidic residues" evidence="1">
    <location>
        <begin position="155"/>
        <end position="167"/>
    </location>
</feature>
<dbReference type="GO" id="GO:0006357">
    <property type="term" value="P:regulation of transcription by RNA polymerase II"/>
    <property type="evidence" value="ECO:0007669"/>
    <property type="project" value="TreeGrafter"/>
</dbReference>
<evidence type="ECO:0000256" key="1">
    <source>
        <dbReference type="SAM" id="MobiDB-lite"/>
    </source>
</evidence>
<organism evidence="3 4">
    <name type="scientific">Plakobranchus ocellatus</name>
    <dbReference type="NCBI Taxonomy" id="259542"/>
    <lineage>
        <taxon>Eukaryota</taxon>
        <taxon>Metazoa</taxon>
        <taxon>Spiralia</taxon>
        <taxon>Lophotrochozoa</taxon>
        <taxon>Mollusca</taxon>
        <taxon>Gastropoda</taxon>
        <taxon>Heterobranchia</taxon>
        <taxon>Euthyneura</taxon>
        <taxon>Panpulmonata</taxon>
        <taxon>Sacoglossa</taxon>
        <taxon>Placobranchoidea</taxon>
        <taxon>Plakobranchidae</taxon>
        <taxon>Plakobranchus</taxon>
    </lineage>
</organism>
<feature type="compositionally biased region" description="Low complexity" evidence="1">
    <location>
        <begin position="507"/>
        <end position="523"/>
    </location>
</feature>
<feature type="region of interest" description="Disordered" evidence="1">
    <location>
        <begin position="594"/>
        <end position="634"/>
    </location>
</feature>
<dbReference type="GO" id="GO:0042799">
    <property type="term" value="F:histone H4K20 methyltransferase activity"/>
    <property type="evidence" value="ECO:0007669"/>
    <property type="project" value="TreeGrafter"/>
</dbReference>
<feature type="region of interest" description="Disordered" evidence="1">
    <location>
        <begin position="506"/>
        <end position="546"/>
    </location>
</feature>
<protein>
    <submittedName>
        <fullName evidence="3">Histone-lysine N-methyltransferase</fullName>
    </submittedName>
</protein>
<dbReference type="PANTHER" id="PTHR46167:SF1">
    <property type="entry name" value="N-LYSINE METHYLTRANSFERASE KMT5A"/>
    <property type="match status" value="1"/>
</dbReference>
<feature type="compositionally biased region" description="Polar residues" evidence="1">
    <location>
        <begin position="594"/>
        <end position="622"/>
    </location>
</feature>
<feature type="compositionally biased region" description="Polar residues" evidence="1">
    <location>
        <begin position="653"/>
        <end position="690"/>
    </location>
</feature>
<dbReference type="Pfam" id="PF00856">
    <property type="entry name" value="SET"/>
    <property type="match status" value="1"/>
</dbReference>
<dbReference type="InterPro" id="IPR051760">
    <property type="entry name" value="KMT5A"/>
</dbReference>
<dbReference type="SUPFAM" id="SSF82199">
    <property type="entry name" value="SET domain"/>
    <property type="match status" value="1"/>
</dbReference>